<evidence type="ECO:0000313" key="4">
    <source>
        <dbReference type="Proteomes" id="UP000305939"/>
    </source>
</evidence>
<dbReference type="Proteomes" id="UP000305939">
    <property type="component" value="Unassembled WGS sequence"/>
</dbReference>
<keyword evidence="1" id="KW-0732">Signal</keyword>
<evidence type="ECO:0000256" key="1">
    <source>
        <dbReference type="SAM" id="SignalP"/>
    </source>
</evidence>
<dbReference type="RefSeq" id="WP_136336649.1">
    <property type="nucleotide sequence ID" value="NZ_QXMP01000003.1"/>
</dbReference>
<evidence type="ECO:0000259" key="2">
    <source>
        <dbReference type="Pfam" id="PF13648"/>
    </source>
</evidence>
<gene>
    <name evidence="3" type="ORF">E7Z59_12345</name>
</gene>
<dbReference type="PROSITE" id="PS51257">
    <property type="entry name" value="PROKAR_LIPOPROTEIN"/>
    <property type="match status" value="1"/>
</dbReference>
<feature type="domain" description="Lipocalin-like" evidence="2">
    <location>
        <begin position="29"/>
        <end position="120"/>
    </location>
</feature>
<evidence type="ECO:0000313" key="3">
    <source>
        <dbReference type="EMBL" id="THD66577.1"/>
    </source>
</evidence>
<dbReference type="Pfam" id="PF13648">
    <property type="entry name" value="Lipocalin_4"/>
    <property type="match status" value="1"/>
</dbReference>
<comment type="caution">
    <text evidence="3">The sequence shown here is derived from an EMBL/GenBank/DDBJ whole genome shotgun (WGS) entry which is preliminary data.</text>
</comment>
<dbReference type="EMBL" id="SSMC01000003">
    <property type="protein sequence ID" value="THD66577.1"/>
    <property type="molecule type" value="Genomic_DNA"/>
</dbReference>
<feature type="signal peptide" evidence="1">
    <location>
        <begin position="1"/>
        <end position="21"/>
    </location>
</feature>
<reference evidence="3 4" key="1">
    <citation type="submission" date="2019-04" db="EMBL/GenBank/DDBJ databases">
        <title>Draft genome sequence of Robertkochia marina CC-AMO-30D.</title>
        <authorList>
            <person name="Hameed A."/>
            <person name="Lin S.-Y."/>
            <person name="Shahina M."/>
            <person name="Lai W.-A."/>
            <person name="Young C.-C."/>
        </authorList>
    </citation>
    <scope>NUCLEOTIDE SEQUENCE [LARGE SCALE GENOMIC DNA]</scope>
    <source>
        <strain evidence="3 4">CC-AMO-30D</strain>
    </source>
</reference>
<name>A0A4S3M0P3_9FLAO</name>
<dbReference type="InterPro" id="IPR024311">
    <property type="entry name" value="Lipocalin-like"/>
</dbReference>
<feature type="chain" id="PRO_5020971046" description="Lipocalin-like domain-containing protein" evidence="1">
    <location>
        <begin position="22"/>
        <end position="140"/>
    </location>
</feature>
<dbReference type="OrthoDB" id="1143855at2"/>
<organism evidence="3 4">
    <name type="scientific">Robertkochia marina</name>
    <dbReference type="NCBI Taxonomy" id="1227945"/>
    <lineage>
        <taxon>Bacteria</taxon>
        <taxon>Pseudomonadati</taxon>
        <taxon>Bacteroidota</taxon>
        <taxon>Flavobacteriia</taxon>
        <taxon>Flavobacteriales</taxon>
        <taxon>Flavobacteriaceae</taxon>
        <taxon>Robertkochia</taxon>
    </lineage>
</organism>
<sequence length="140" mass="16177">MKRISIFFLLLTLLTTLIGCSEPPQLQHLEGYWEIEKVDIPEQGTKEYSISTTLDHYQLHSDSTGAKTKVNPQLDGTFITSGHQENFSIEIKGDVILLHYNTPLTSYSEKVVQLKPESLILLNDRNMKYTYKRFKKIELE</sequence>
<dbReference type="AlphaFoldDB" id="A0A4S3M0P3"/>
<keyword evidence="4" id="KW-1185">Reference proteome</keyword>
<proteinExistence type="predicted"/>
<protein>
    <recommendedName>
        <fullName evidence="2">Lipocalin-like domain-containing protein</fullName>
    </recommendedName>
</protein>
<accession>A0A4S3M0P3</accession>